<comment type="similarity">
    <text evidence="3 4">Belongs to the PSMG2 family.</text>
</comment>
<evidence type="ECO:0000256" key="2">
    <source>
        <dbReference type="ARBA" id="ARBA00023186"/>
    </source>
</evidence>
<dbReference type="Proteomes" id="UP000027195">
    <property type="component" value="Unassembled WGS sequence"/>
</dbReference>
<accession>A0A067NCL1</accession>
<protein>
    <recommendedName>
        <fullName evidence="1 4">Proteasome assembly chaperone 2</fullName>
    </recommendedName>
</protein>
<dbReference type="AlphaFoldDB" id="A0A067NCL1"/>
<comment type="subunit">
    <text evidence="4">Component of the 20S proteasome chaperone.</text>
</comment>
<comment type="function">
    <text evidence="4">Involved in 20S proteasome assembly.</text>
</comment>
<dbReference type="STRING" id="930990.A0A067NCL1"/>
<evidence type="ECO:0000313" key="5">
    <source>
        <dbReference type="EMBL" id="KDQ21531.1"/>
    </source>
</evidence>
<keyword evidence="6" id="KW-1185">Reference proteome</keyword>
<evidence type="ECO:0000256" key="4">
    <source>
        <dbReference type="PIRNR" id="PIRNR010044"/>
    </source>
</evidence>
<dbReference type="InParanoid" id="A0A067NCL1"/>
<dbReference type="Gene3D" id="3.40.50.10900">
    <property type="entry name" value="PAC-like subunit"/>
    <property type="match status" value="2"/>
</dbReference>
<dbReference type="Pfam" id="PF09754">
    <property type="entry name" value="PAC2"/>
    <property type="match status" value="1"/>
</dbReference>
<evidence type="ECO:0000256" key="1">
    <source>
        <dbReference type="ARBA" id="ARBA00019186"/>
    </source>
</evidence>
<dbReference type="PANTHER" id="PTHR12970:SF1">
    <property type="entry name" value="PROTEASOME ASSEMBLY CHAPERONE 2"/>
    <property type="match status" value="1"/>
</dbReference>
<evidence type="ECO:0000256" key="3">
    <source>
        <dbReference type="ARBA" id="ARBA00025745"/>
    </source>
</evidence>
<dbReference type="PIRSF" id="PIRSF010044">
    <property type="entry name" value="UCP010044"/>
    <property type="match status" value="1"/>
</dbReference>
<keyword evidence="2 4" id="KW-0143">Chaperone</keyword>
<dbReference type="GO" id="GO:0005634">
    <property type="term" value="C:nucleus"/>
    <property type="evidence" value="ECO:0007669"/>
    <property type="project" value="TreeGrafter"/>
</dbReference>
<dbReference type="InterPro" id="IPR016562">
    <property type="entry name" value="Proteasome_assmbl_chp_2_euk"/>
</dbReference>
<reference evidence="6" key="1">
    <citation type="journal article" date="2014" name="Proc. Natl. Acad. Sci. U.S.A.">
        <title>Extensive sampling of basidiomycete genomes demonstrates inadequacy of the white-rot/brown-rot paradigm for wood decay fungi.</title>
        <authorList>
            <person name="Riley R."/>
            <person name="Salamov A.A."/>
            <person name="Brown D.W."/>
            <person name="Nagy L.G."/>
            <person name="Floudas D."/>
            <person name="Held B.W."/>
            <person name="Levasseur A."/>
            <person name="Lombard V."/>
            <person name="Morin E."/>
            <person name="Otillar R."/>
            <person name="Lindquist E.A."/>
            <person name="Sun H."/>
            <person name="LaButti K.M."/>
            <person name="Schmutz J."/>
            <person name="Jabbour D."/>
            <person name="Luo H."/>
            <person name="Baker S.E."/>
            <person name="Pisabarro A.G."/>
            <person name="Walton J.D."/>
            <person name="Blanchette R.A."/>
            <person name="Henrissat B."/>
            <person name="Martin F."/>
            <person name="Cullen D."/>
            <person name="Hibbett D.S."/>
            <person name="Grigoriev I.V."/>
        </authorList>
    </citation>
    <scope>NUCLEOTIDE SEQUENCE [LARGE SCALE GENOMIC DNA]</scope>
    <source>
        <strain evidence="6">FD-172 SS1</strain>
    </source>
</reference>
<dbReference type="GO" id="GO:0043248">
    <property type="term" value="P:proteasome assembly"/>
    <property type="evidence" value="ECO:0007669"/>
    <property type="project" value="TreeGrafter"/>
</dbReference>
<dbReference type="InterPro" id="IPR019151">
    <property type="entry name" value="Proteasome_assmbl_chaperone_2"/>
</dbReference>
<sequence>MEFIPTVDSEKLSFASSTLVLPIVSTGNVAQLAVDLLIASRGLRRVGILDAQDLFSVTGAREDGETGVTTPLEIFGKEGGSFYVIQQRSPVLKARKEHFISSFLDFVQQQKFGSLLVLSGVDVSIRSDQQMQNPTYHYVPVKAPSLAAPLSSISTIVPPYSAPTQLDLPASGEHAQGQDSGVPFMPGSGLTRRLLSSLPPTLPAAALLEFVLEGDNRADAQMLASVVAKVLGLENVEWKEPSSWRQGLFGTPHDQTLFG</sequence>
<proteinExistence type="inferred from homology"/>
<dbReference type="EMBL" id="KL198016">
    <property type="protein sequence ID" value="KDQ21531.1"/>
    <property type="molecule type" value="Genomic_DNA"/>
</dbReference>
<dbReference type="OrthoDB" id="10260712at2759"/>
<dbReference type="InterPro" id="IPR038389">
    <property type="entry name" value="PSMG2_sf"/>
</dbReference>
<dbReference type="HOGENOM" id="CLU_062640_2_2_1"/>
<dbReference type="PANTHER" id="PTHR12970">
    <property type="entry name" value="PROTEASOME ASSEMBLY CHAPERONE 2"/>
    <property type="match status" value="1"/>
</dbReference>
<organism evidence="5 6">
    <name type="scientific">Botryobasidium botryosum (strain FD-172 SS1)</name>
    <dbReference type="NCBI Taxonomy" id="930990"/>
    <lineage>
        <taxon>Eukaryota</taxon>
        <taxon>Fungi</taxon>
        <taxon>Dikarya</taxon>
        <taxon>Basidiomycota</taxon>
        <taxon>Agaricomycotina</taxon>
        <taxon>Agaricomycetes</taxon>
        <taxon>Cantharellales</taxon>
        <taxon>Botryobasidiaceae</taxon>
        <taxon>Botryobasidium</taxon>
    </lineage>
</organism>
<dbReference type="SUPFAM" id="SSF159659">
    <property type="entry name" value="Cgl1923-like"/>
    <property type="match status" value="1"/>
</dbReference>
<evidence type="ECO:0000313" key="6">
    <source>
        <dbReference type="Proteomes" id="UP000027195"/>
    </source>
</evidence>
<name>A0A067NCL1_BOTB1</name>
<dbReference type="GO" id="GO:0005829">
    <property type="term" value="C:cytosol"/>
    <property type="evidence" value="ECO:0007669"/>
    <property type="project" value="TreeGrafter"/>
</dbReference>
<gene>
    <name evidence="5" type="ORF">BOTBODRAFT_25969</name>
</gene>